<keyword evidence="3" id="KW-1185">Reference proteome</keyword>
<gene>
    <name evidence="2" type="ORF">VP01_1525g5</name>
</gene>
<dbReference type="OrthoDB" id="642193at2759"/>
<sequence length="121" mass="14207">MSHLCPQTLGVPHHPHLYHHKPTAPPQRQNNNSLQLPINQLNLFGETFRRQVYKGKKDPLTIQEFILVTKAHAVSIDHQNFHIKSTDWYCVGYKSCAFEKFEHTLVELKIKTQSWKIRIHC</sequence>
<feature type="compositionally biased region" description="Basic residues" evidence="1">
    <location>
        <begin position="13"/>
        <end position="22"/>
    </location>
</feature>
<comment type="caution">
    <text evidence="2">The sequence shown here is derived from an EMBL/GenBank/DDBJ whole genome shotgun (WGS) entry which is preliminary data.</text>
</comment>
<protein>
    <submittedName>
        <fullName evidence="2">Uncharacterized protein</fullName>
    </submittedName>
</protein>
<name>A0A0L6VIV7_9BASI</name>
<evidence type="ECO:0000313" key="2">
    <source>
        <dbReference type="EMBL" id="KNZ60644.1"/>
    </source>
</evidence>
<evidence type="ECO:0000256" key="1">
    <source>
        <dbReference type="SAM" id="MobiDB-lite"/>
    </source>
</evidence>
<reference evidence="2 3" key="1">
    <citation type="submission" date="2015-08" db="EMBL/GenBank/DDBJ databases">
        <title>Next Generation Sequencing and Analysis of the Genome of Puccinia sorghi L Schw, the Causal Agent of Maize Common Rust.</title>
        <authorList>
            <person name="Rochi L."/>
            <person name="Burguener G."/>
            <person name="Darino M."/>
            <person name="Turjanski A."/>
            <person name="Kreff E."/>
            <person name="Dieguez M.J."/>
            <person name="Sacco F."/>
        </authorList>
    </citation>
    <scope>NUCLEOTIDE SEQUENCE [LARGE SCALE GENOMIC DNA]</scope>
    <source>
        <strain evidence="2 3">RO10H11247</strain>
    </source>
</reference>
<dbReference type="Proteomes" id="UP000037035">
    <property type="component" value="Unassembled WGS sequence"/>
</dbReference>
<accession>A0A0L6VIV7</accession>
<organism evidence="2 3">
    <name type="scientific">Puccinia sorghi</name>
    <dbReference type="NCBI Taxonomy" id="27349"/>
    <lineage>
        <taxon>Eukaryota</taxon>
        <taxon>Fungi</taxon>
        <taxon>Dikarya</taxon>
        <taxon>Basidiomycota</taxon>
        <taxon>Pucciniomycotina</taxon>
        <taxon>Pucciniomycetes</taxon>
        <taxon>Pucciniales</taxon>
        <taxon>Pucciniaceae</taxon>
        <taxon>Puccinia</taxon>
    </lineage>
</organism>
<dbReference type="AlphaFoldDB" id="A0A0L6VIV7"/>
<dbReference type="EMBL" id="LAVV01005842">
    <property type="protein sequence ID" value="KNZ60644.1"/>
    <property type="molecule type" value="Genomic_DNA"/>
</dbReference>
<feature type="region of interest" description="Disordered" evidence="1">
    <location>
        <begin position="1"/>
        <end position="32"/>
    </location>
</feature>
<proteinExistence type="predicted"/>
<dbReference type="VEuPathDB" id="FungiDB:VP01_1525g5"/>
<evidence type="ECO:0000313" key="3">
    <source>
        <dbReference type="Proteomes" id="UP000037035"/>
    </source>
</evidence>